<evidence type="ECO:0000313" key="3">
    <source>
        <dbReference type="Proteomes" id="UP000503399"/>
    </source>
</evidence>
<keyword evidence="3" id="KW-1185">Reference proteome</keyword>
<organism evidence="2 3">
    <name type="scientific">Candidatus Hydrogenisulfobacillus filiaventi</name>
    <dbReference type="NCBI Taxonomy" id="2707344"/>
    <lineage>
        <taxon>Bacteria</taxon>
        <taxon>Bacillati</taxon>
        <taxon>Bacillota</taxon>
        <taxon>Clostridia</taxon>
        <taxon>Eubacteriales</taxon>
        <taxon>Clostridiales Family XVII. Incertae Sedis</taxon>
        <taxon>Candidatus Hydrogenisulfobacillus</taxon>
    </lineage>
</organism>
<proteinExistence type="predicted"/>
<feature type="region of interest" description="Disordered" evidence="1">
    <location>
        <begin position="30"/>
        <end position="73"/>
    </location>
</feature>
<name>A0A6F8ZDB4_9FIRM</name>
<reference evidence="2 3" key="1">
    <citation type="submission" date="2020-02" db="EMBL/GenBank/DDBJ databases">
        <authorList>
            <person name="Hogendoorn C."/>
        </authorList>
    </citation>
    <scope>NUCLEOTIDE SEQUENCE [LARGE SCALE GENOMIC DNA]</scope>
    <source>
        <strain evidence="2">R501</strain>
    </source>
</reference>
<dbReference type="AlphaFoldDB" id="A0A6F8ZDB4"/>
<accession>A0A6F8ZDB4</accession>
<dbReference type="KEGG" id="hfv:R50_0144"/>
<evidence type="ECO:0000313" key="2">
    <source>
        <dbReference type="EMBL" id="CAB1127650.1"/>
    </source>
</evidence>
<dbReference type="Proteomes" id="UP000503399">
    <property type="component" value="Chromosome"/>
</dbReference>
<gene>
    <name evidence="2" type="ORF">R50_0144</name>
</gene>
<evidence type="ECO:0000256" key="1">
    <source>
        <dbReference type="SAM" id="MobiDB-lite"/>
    </source>
</evidence>
<protein>
    <submittedName>
        <fullName evidence="2">Uncharacterized protein</fullName>
    </submittedName>
</protein>
<sequence>MPGGSSRARDPLGGDQPRRFQVAQAAVDGGVVSGAASRQAPPQQGGHCPAVQGAVQDHHEEHEGRQVATVSRHPHPRFLLTCVRFTLIIV</sequence>
<dbReference type="EMBL" id="LR778114">
    <property type="protein sequence ID" value="CAB1127650.1"/>
    <property type="molecule type" value="Genomic_DNA"/>
</dbReference>
<feature type="compositionally biased region" description="Basic and acidic residues" evidence="1">
    <location>
        <begin position="56"/>
        <end position="65"/>
    </location>
</feature>